<evidence type="ECO:0000259" key="5">
    <source>
        <dbReference type="PROSITE" id="PS50106"/>
    </source>
</evidence>
<evidence type="ECO:0000313" key="7">
    <source>
        <dbReference type="Proteomes" id="UP000621454"/>
    </source>
</evidence>
<feature type="compositionally biased region" description="Low complexity" evidence="4">
    <location>
        <begin position="61"/>
        <end position="114"/>
    </location>
</feature>
<accession>A0A916WU13</accession>
<evidence type="ECO:0000256" key="2">
    <source>
        <dbReference type="ARBA" id="ARBA00022670"/>
    </source>
</evidence>
<dbReference type="PRINTS" id="PR00834">
    <property type="entry name" value="PROTEASES2C"/>
</dbReference>
<feature type="domain" description="PDZ" evidence="5">
    <location>
        <begin position="423"/>
        <end position="488"/>
    </location>
</feature>
<dbReference type="SUPFAM" id="SSF50494">
    <property type="entry name" value="Trypsin-like serine proteases"/>
    <property type="match status" value="1"/>
</dbReference>
<dbReference type="GO" id="GO:0004252">
    <property type="term" value="F:serine-type endopeptidase activity"/>
    <property type="evidence" value="ECO:0007669"/>
    <property type="project" value="InterPro"/>
</dbReference>
<evidence type="ECO:0000256" key="4">
    <source>
        <dbReference type="SAM" id="MobiDB-lite"/>
    </source>
</evidence>
<comment type="caution">
    <text evidence="6">The sequence shown here is derived from an EMBL/GenBank/DDBJ whole genome shotgun (WGS) entry which is preliminary data.</text>
</comment>
<feature type="compositionally biased region" description="Gly residues" evidence="4">
    <location>
        <begin position="115"/>
        <end position="147"/>
    </location>
</feature>
<evidence type="ECO:0000256" key="1">
    <source>
        <dbReference type="ARBA" id="ARBA00010541"/>
    </source>
</evidence>
<feature type="region of interest" description="Disordered" evidence="4">
    <location>
        <begin position="1"/>
        <end position="163"/>
    </location>
</feature>
<dbReference type="InterPro" id="IPR051201">
    <property type="entry name" value="Chloro_Bact_Ser_Proteases"/>
</dbReference>
<dbReference type="SMART" id="SM00228">
    <property type="entry name" value="PDZ"/>
    <property type="match status" value="1"/>
</dbReference>
<proteinExistence type="inferred from homology"/>
<dbReference type="GO" id="GO:0006508">
    <property type="term" value="P:proteolysis"/>
    <property type="evidence" value="ECO:0007669"/>
    <property type="project" value="UniProtKB-KW"/>
</dbReference>
<comment type="similarity">
    <text evidence="1">Belongs to the peptidase S1C family.</text>
</comment>
<organism evidence="6 7">
    <name type="scientific">Gordonia jinhuaensis</name>
    <dbReference type="NCBI Taxonomy" id="1517702"/>
    <lineage>
        <taxon>Bacteria</taxon>
        <taxon>Bacillati</taxon>
        <taxon>Actinomycetota</taxon>
        <taxon>Actinomycetes</taxon>
        <taxon>Mycobacteriales</taxon>
        <taxon>Gordoniaceae</taxon>
        <taxon>Gordonia</taxon>
    </lineage>
</organism>
<keyword evidence="2" id="KW-0645">Protease</keyword>
<feature type="compositionally biased region" description="Low complexity" evidence="4">
    <location>
        <begin position="192"/>
        <end position="206"/>
    </location>
</feature>
<keyword evidence="3" id="KW-0378">Hydrolase</keyword>
<dbReference type="PANTHER" id="PTHR43343">
    <property type="entry name" value="PEPTIDASE S12"/>
    <property type="match status" value="1"/>
</dbReference>
<evidence type="ECO:0000313" key="6">
    <source>
        <dbReference type="EMBL" id="GGB29990.1"/>
    </source>
</evidence>
<dbReference type="InterPro" id="IPR009003">
    <property type="entry name" value="Peptidase_S1_PA"/>
</dbReference>
<dbReference type="SUPFAM" id="SSF50156">
    <property type="entry name" value="PDZ domain-like"/>
    <property type="match status" value="1"/>
</dbReference>
<dbReference type="InterPro" id="IPR043504">
    <property type="entry name" value="Peptidase_S1_PA_chymotrypsin"/>
</dbReference>
<dbReference type="Gene3D" id="2.30.42.10">
    <property type="match status" value="1"/>
</dbReference>
<keyword evidence="7" id="KW-1185">Reference proteome</keyword>
<name>A0A916WU13_9ACTN</name>
<dbReference type="InterPro" id="IPR001940">
    <property type="entry name" value="Peptidase_S1C"/>
</dbReference>
<dbReference type="PROSITE" id="PS50106">
    <property type="entry name" value="PDZ"/>
    <property type="match status" value="1"/>
</dbReference>
<feature type="region of interest" description="Disordered" evidence="4">
    <location>
        <begin position="192"/>
        <end position="219"/>
    </location>
</feature>
<dbReference type="Pfam" id="PF13365">
    <property type="entry name" value="Trypsin_2"/>
    <property type="match status" value="1"/>
</dbReference>
<dbReference type="AlphaFoldDB" id="A0A916WU13"/>
<dbReference type="Proteomes" id="UP000621454">
    <property type="component" value="Unassembled WGS sequence"/>
</dbReference>
<dbReference type="InterPro" id="IPR036034">
    <property type="entry name" value="PDZ_sf"/>
</dbReference>
<dbReference type="RefSeq" id="WP_188586232.1">
    <property type="nucleotide sequence ID" value="NZ_BMGC01000009.1"/>
</dbReference>
<dbReference type="Gene3D" id="2.40.10.10">
    <property type="entry name" value="Trypsin-like serine proteases"/>
    <property type="match status" value="2"/>
</dbReference>
<dbReference type="Pfam" id="PF13180">
    <property type="entry name" value="PDZ_2"/>
    <property type="match status" value="1"/>
</dbReference>
<feature type="compositionally biased region" description="Low complexity" evidence="4">
    <location>
        <begin position="31"/>
        <end position="53"/>
    </location>
</feature>
<evidence type="ECO:0000256" key="3">
    <source>
        <dbReference type="ARBA" id="ARBA00022801"/>
    </source>
</evidence>
<dbReference type="EMBL" id="BMGC01000009">
    <property type="protein sequence ID" value="GGB29990.1"/>
    <property type="molecule type" value="Genomic_DNA"/>
</dbReference>
<gene>
    <name evidence="6" type="ORF">GCM10011489_17750</name>
</gene>
<protein>
    <recommendedName>
        <fullName evidence="5">PDZ domain-containing protein</fullName>
    </recommendedName>
</protein>
<dbReference type="PANTHER" id="PTHR43343:SF3">
    <property type="entry name" value="PROTEASE DO-LIKE 8, CHLOROPLASTIC"/>
    <property type="match status" value="1"/>
</dbReference>
<feature type="compositionally biased region" description="Basic and acidic residues" evidence="4">
    <location>
        <begin position="16"/>
        <end position="30"/>
    </location>
</feature>
<reference evidence="6" key="1">
    <citation type="journal article" date="2014" name="Int. J. Syst. Evol. Microbiol.">
        <title>Complete genome sequence of Corynebacterium casei LMG S-19264T (=DSM 44701T), isolated from a smear-ripened cheese.</title>
        <authorList>
            <consortium name="US DOE Joint Genome Institute (JGI-PGF)"/>
            <person name="Walter F."/>
            <person name="Albersmeier A."/>
            <person name="Kalinowski J."/>
            <person name="Ruckert C."/>
        </authorList>
    </citation>
    <scope>NUCLEOTIDE SEQUENCE</scope>
    <source>
        <strain evidence="6">CGMCC 1.12827</strain>
    </source>
</reference>
<reference evidence="6" key="2">
    <citation type="submission" date="2020-09" db="EMBL/GenBank/DDBJ databases">
        <authorList>
            <person name="Sun Q."/>
            <person name="Zhou Y."/>
        </authorList>
    </citation>
    <scope>NUCLEOTIDE SEQUENCE</scope>
    <source>
        <strain evidence="6">CGMCC 1.12827</strain>
    </source>
</reference>
<sequence length="530" mass="51541">MTPSGSESGGSQGDQGEGHGRSGEPHEGAHSSDSSPSNSPTLNSPQSHGQGPYPQTPYPPSSYQQSPYPNSPYQQSSYGQQGSTSQFPAYGYQPGQQGDQSGQSGYGYSTTPQQGFGGHGGTGNGGYGGTQPGGGQPGGTQPGSGHPGEGDFGDGGSRGTKSGKSRAPLIVGLVAACAVAGVIGGLVGANINDNDNSSNSSSRGSNVVLGGDVDSSQPAAAPAGSVQAVASKVLPSVVSIDVRSASAAGEGSGVVLSPDGVILTNNHVVSGAGSNAQIVVSFSDGSRSPATVEGTDPISDIAVIKVDKSGLTPIDIGTSGNLAVGQSVVAVGSPLGLAGTVTSGIISALNRPVSSQGEETGTASVIDAIQTDAAINPGNSGGALVNMNGALIGINTAIASLGGDQSSQSGSIGLGFAIPVDQAMRVAKELESTGKATQAGLGVSVRANGSAADNGAVITDVTAGGAAAKAGIPRGAVVTRVDDRVITNGDALVAAIRSHAPGDQVSITYTTGGQTKTVKVTLDTLEVGGR</sequence>
<dbReference type="InterPro" id="IPR001478">
    <property type="entry name" value="PDZ"/>
</dbReference>